<evidence type="ECO:0000313" key="2">
    <source>
        <dbReference type="EMBL" id="MDV6312271.1"/>
    </source>
</evidence>
<dbReference type="PANTHER" id="PTHR33993">
    <property type="entry name" value="GLYOXALASE-RELATED"/>
    <property type="match status" value="1"/>
</dbReference>
<dbReference type="InterPro" id="IPR004360">
    <property type="entry name" value="Glyas_Fos-R_dOase_dom"/>
</dbReference>
<dbReference type="Gene3D" id="3.10.180.10">
    <property type="entry name" value="2,3-Dihydroxybiphenyl 1,2-Dioxygenase, domain 1"/>
    <property type="match status" value="2"/>
</dbReference>
<sequence length="252" mass="27357">MATATIGSMILSSDDPARLAHWYATAFEAKVESTGDGGPGYDVVELDGFYLMFDKRDDVSGPNGDGARSILNVEVDDPRATAARLDSLGAEWISPLEERDGNFLGTATDPDGNWIQIVWFSDAEEIALGPPASTCSTFAVRDLDEAERFYRDVLGMRVLRYPMGVAGVRVSRQTTVMVYPKDDHRSGGFTVLNIAVDDLAKTVDDLVGKGVEILRYDGFEHDERGIVRGGDGEPDIAWFTDPSGNILSVLSV</sequence>
<accession>A0AAE4U8D4</accession>
<dbReference type="InterPro" id="IPR041581">
    <property type="entry name" value="Glyoxalase_6"/>
</dbReference>
<dbReference type="RefSeq" id="WP_191834718.1">
    <property type="nucleotide sequence ID" value="NZ_CP096596.1"/>
</dbReference>
<dbReference type="EMBL" id="JAWLKH010000008">
    <property type="protein sequence ID" value="MDV6312271.1"/>
    <property type="molecule type" value="Genomic_DNA"/>
</dbReference>
<evidence type="ECO:0000259" key="1">
    <source>
        <dbReference type="PROSITE" id="PS51819"/>
    </source>
</evidence>
<dbReference type="CDD" id="cd06587">
    <property type="entry name" value="VOC"/>
    <property type="match status" value="2"/>
</dbReference>
<gene>
    <name evidence="2" type="ORF">R3Q15_10315</name>
</gene>
<dbReference type="Proteomes" id="UP001185922">
    <property type="component" value="Unassembled WGS sequence"/>
</dbReference>
<dbReference type="InterPro" id="IPR029068">
    <property type="entry name" value="Glyas_Bleomycin-R_OHBP_Dase"/>
</dbReference>
<name>A0AAE4U8D4_9ACTN</name>
<dbReference type="AlphaFoldDB" id="A0AAE4U8D4"/>
<feature type="domain" description="VOC" evidence="1">
    <location>
        <begin position="5"/>
        <end position="120"/>
    </location>
</feature>
<feature type="domain" description="VOC" evidence="1">
    <location>
        <begin position="132"/>
        <end position="252"/>
    </location>
</feature>
<protein>
    <submittedName>
        <fullName evidence="2">VOC family protein</fullName>
    </submittedName>
</protein>
<dbReference type="Pfam" id="PF00903">
    <property type="entry name" value="Glyoxalase"/>
    <property type="match status" value="1"/>
</dbReference>
<dbReference type="InterPro" id="IPR037523">
    <property type="entry name" value="VOC_core"/>
</dbReference>
<dbReference type="InterPro" id="IPR052164">
    <property type="entry name" value="Anthracycline_SecMetBiosynth"/>
</dbReference>
<dbReference type="PANTHER" id="PTHR33993:SF14">
    <property type="entry name" value="GB|AAF24581.1"/>
    <property type="match status" value="1"/>
</dbReference>
<organism evidence="2 3">
    <name type="scientific">Gordonia amicalis</name>
    <dbReference type="NCBI Taxonomy" id="89053"/>
    <lineage>
        <taxon>Bacteria</taxon>
        <taxon>Bacillati</taxon>
        <taxon>Actinomycetota</taxon>
        <taxon>Actinomycetes</taxon>
        <taxon>Mycobacteriales</taxon>
        <taxon>Gordoniaceae</taxon>
        <taxon>Gordonia</taxon>
    </lineage>
</organism>
<reference evidence="2" key="1">
    <citation type="submission" date="2023-10" db="EMBL/GenBank/DDBJ databases">
        <title>Development of a sustainable strategy for remediation of hydrocarbon-contaminated territories based on the waste exchange concept.</title>
        <authorList>
            <person name="Krivoruchko A."/>
        </authorList>
    </citation>
    <scope>NUCLEOTIDE SEQUENCE</scope>
    <source>
        <strain evidence="2">IEGM 1279</strain>
    </source>
</reference>
<dbReference type="Pfam" id="PF18029">
    <property type="entry name" value="Glyoxalase_6"/>
    <property type="match status" value="1"/>
</dbReference>
<proteinExistence type="predicted"/>
<comment type="caution">
    <text evidence="2">The sequence shown here is derived from an EMBL/GenBank/DDBJ whole genome shotgun (WGS) entry which is preliminary data.</text>
</comment>
<dbReference type="SUPFAM" id="SSF54593">
    <property type="entry name" value="Glyoxalase/Bleomycin resistance protein/Dihydroxybiphenyl dioxygenase"/>
    <property type="match status" value="2"/>
</dbReference>
<dbReference type="PROSITE" id="PS51819">
    <property type="entry name" value="VOC"/>
    <property type="match status" value="2"/>
</dbReference>
<evidence type="ECO:0000313" key="3">
    <source>
        <dbReference type="Proteomes" id="UP001185922"/>
    </source>
</evidence>